<dbReference type="EMBL" id="CP002582">
    <property type="protein sequence ID" value="ADZ85698.1"/>
    <property type="molecule type" value="Genomic_DNA"/>
</dbReference>
<accession>F2JL53</accession>
<feature type="transmembrane region" description="Helical" evidence="1">
    <location>
        <begin position="53"/>
        <end position="71"/>
    </location>
</feature>
<evidence type="ECO:0008006" key="4">
    <source>
        <dbReference type="Google" id="ProtNLM"/>
    </source>
</evidence>
<dbReference type="RefSeq" id="WP_013658970.1">
    <property type="nucleotide sequence ID" value="NC_015275.1"/>
</dbReference>
<keyword evidence="1" id="KW-0812">Transmembrane</keyword>
<evidence type="ECO:0000256" key="1">
    <source>
        <dbReference type="SAM" id="Phobius"/>
    </source>
</evidence>
<dbReference type="Pfam" id="PF11188">
    <property type="entry name" value="DUF2975"/>
    <property type="match status" value="1"/>
</dbReference>
<dbReference type="Proteomes" id="UP000008467">
    <property type="component" value="Chromosome"/>
</dbReference>
<dbReference type="AlphaFoldDB" id="F2JL53"/>
<gene>
    <name evidence="2" type="ordered locus">Clole_4020</name>
</gene>
<sequence length="154" mass="17366">MRKLKTDILSQLLYWVVMGGLALATASLAALPWLMDFVFEGSAFYNLVEHYKILVLLYITGVPAWIVLWMTRKLAKNIIDREPFSGSSSQSLKVISICALFIFLCYLFTCIFMQATFGIIVITVGAFMVALIAAILYRLVELAIEIKEENELTI</sequence>
<dbReference type="KEGG" id="cle:Clole_4020"/>
<dbReference type="HOGENOM" id="CLU_1710078_0_0_9"/>
<keyword evidence="1" id="KW-0472">Membrane</keyword>
<feature type="transmembrane region" description="Helical" evidence="1">
    <location>
        <begin position="115"/>
        <end position="137"/>
    </location>
</feature>
<feature type="transmembrane region" description="Helical" evidence="1">
    <location>
        <begin position="92"/>
        <end position="109"/>
    </location>
</feature>
<reference evidence="2 3" key="1">
    <citation type="journal article" date="2011" name="J. Bacteriol.">
        <title>Complete genome sequence of the cellulose-degrading bacterium Cellulosilyticum lentocellum.</title>
        <authorList>
            <consortium name="US DOE Joint Genome Institute"/>
            <person name="Miller D.A."/>
            <person name="Suen G."/>
            <person name="Bruce D."/>
            <person name="Copeland A."/>
            <person name="Cheng J.F."/>
            <person name="Detter C."/>
            <person name="Goodwin L.A."/>
            <person name="Han C.S."/>
            <person name="Hauser L.J."/>
            <person name="Land M.L."/>
            <person name="Lapidus A."/>
            <person name="Lucas S."/>
            <person name="Meincke L."/>
            <person name="Pitluck S."/>
            <person name="Tapia R."/>
            <person name="Teshima H."/>
            <person name="Woyke T."/>
            <person name="Fox B.G."/>
            <person name="Angert E.R."/>
            <person name="Currie C.R."/>
        </authorList>
    </citation>
    <scope>NUCLEOTIDE SEQUENCE [LARGE SCALE GENOMIC DNA]</scope>
    <source>
        <strain evidence="3">ATCC 49066 / DSM 5427 / NCIMB 11756 / RHM5</strain>
    </source>
</reference>
<organism evidence="2 3">
    <name type="scientific">Cellulosilyticum lentocellum (strain ATCC 49066 / DSM 5427 / NCIMB 11756 / RHM5)</name>
    <name type="common">Clostridium lentocellum</name>
    <dbReference type="NCBI Taxonomy" id="642492"/>
    <lineage>
        <taxon>Bacteria</taxon>
        <taxon>Bacillati</taxon>
        <taxon>Bacillota</taxon>
        <taxon>Clostridia</taxon>
        <taxon>Lachnospirales</taxon>
        <taxon>Cellulosilyticaceae</taxon>
        <taxon>Cellulosilyticum</taxon>
    </lineage>
</organism>
<dbReference type="STRING" id="642492.Clole_4020"/>
<evidence type="ECO:0000313" key="3">
    <source>
        <dbReference type="Proteomes" id="UP000008467"/>
    </source>
</evidence>
<feature type="transmembrane region" description="Helical" evidence="1">
    <location>
        <begin position="12"/>
        <end position="33"/>
    </location>
</feature>
<keyword evidence="3" id="KW-1185">Reference proteome</keyword>
<name>F2JL53_CELLD</name>
<proteinExistence type="predicted"/>
<protein>
    <recommendedName>
        <fullName evidence="4">DUF2975 domain-containing protein</fullName>
    </recommendedName>
</protein>
<dbReference type="InterPro" id="IPR021354">
    <property type="entry name" value="DUF2975"/>
</dbReference>
<evidence type="ECO:0000313" key="2">
    <source>
        <dbReference type="EMBL" id="ADZ85698.1"/>
    </source>
</evidence>
<keyword evidence="1" id="KW-1133">Transmembrane helix</keyword>